<dbReference type="InterPro" id="IPR027417">
    <property type="entry name" value="P-loop_NTPase"/>
</dbReference>
<dbReference type="PANTHER" id="PTHR10903">
    <property type="entry name" value="GTPASE, IMAP FAMILY MEMBER-RELATED"/>
    <property type="match status" value="1"/>
</dbReference>
<accession>A0A9N9E268</accession>
<feature type="domain" description="AIG1-type G" evidence="3">
    <location>
        <begin position="1"/>
        <end position="187"/>
    </location>
</feature>
<dbReference type="PANTHER" id="PTHR10903:SF184">
    <property type="entry name" value="GTP-BINDING PROTEIN A"/>
    <property type="match status" value="1"/>
</dbReference>
<feature type="non-terminal residue" evidence="4">
    <location>
        <position position="1"/>
    </location>
</feature>
<evidence type="ECO:0000256" key="1">
    <source>
        <dbReference type="ARBA" id="ARBA00022741"/>
    </source>
</evidence>
<name>A0A9N9E268_9GLOM</name>
<dbReference type="Pfam" id="PF04548">
    <property type="entry name" value="AIG1"/>
    <property type="match status" value="1"/>
</dbReference>
<evidence type="ECO:0000259" key="3">
    <source>
        <dbReference type="Pfam" id="PF04548"/>
    </source>
</evidence>
<reference evidence="4" key="1">
    <citation type="submission" date="2021-06" db="EMBL/GenBank/DDBJ databases">
        <authorList>
            <person name="Kallberg Y."/>
            <person name="Tangrot J."/>
            <person name="Rosling A."/>
        </authorList>
    </citation>
    <scope>NUCLEOTIDE SEQUENCE</scope>
    <source>
        <strain evidence="4">IA702</strain>
    </source>
</reference>
<dbReference type="OrthoDB" id="8954335at2759"/>
<sequence length="223" mass="25638">TGNGKSSLANVITRTDEFREGRYSISKTKRIQTEEFEYQGVKYQVIDTIGISDTREGTEMSLKKVLYNLAKVGYVVKDGLSQILLVTDGTDKSWKQEISLYNLLKETIFDEKIAQYTTIVKTRFANFEDEEECEKDRQILSKVGGEVGEFINELIDKRGNKIVYVDNPPVDIPGEGKRVEQQKKLNIETREISREVLLEKLVAYENVYKPENLDKLNKIIVKE</sequence>
<evidence type="ECO:0000313" key="4">
    <source>
        <dbReference type="EMBL" id="CAG8661243.1"/>
    </source>
</evidence>
<gene>
    <name evidence="4" type="ORF">POCULU_LOCUS10469</name>
</gene>
<dbReference type="InterPro" id="IPR045058">
    <property type="entry name" value="GIMA/IAN/Toc"/>
</dbReference>
<organism evidence="4 5">
    <name type="scientific">Paraglomus occultum</name>
    <dbReference type="NCBI Taxonomy" id="144539"/>
    <lineage>
        <taxon>Eukaryota</taxon>
        <taxon>Fungi</taxon>
        <taxon>Fungi incertae sedis</taxon>
        <taxon>Mucoromycota</taxon>
        <taxon>Glomeromycotina</taxon>
        <taxon>Glomeromycetes</taxon>
        <taxon>Paraglomerales</taxon>
        <taxon>Paraglomeraceae</taxon>
        <taxon>Paraglomus</taxon>
    </lineage>
</organism>
<comment type="caution">
    <text evidence="4">The sequence shown here is derived from an EMBL/GenBank/DDBJ whole genome shotgun (WGS) entry which is preliminary data.</text>
</comment>
<dbReference type="Proteomes" id="UP000789572">
    <property type="component" value="Unassembled WGS sequence"/>
</dbReference>
<dbReference type="GO" id="GO:0005525">
    <property type="term" value="F:GTP binding"/>
    <property type="evidence" value="ECO:0007669"/>
    <property type="project" value="UniProtKB-KW"/>
</dbReference>
<protein>
    <submittedName>
        <fullName evidence="4">7723_t:CDS:1</fullName>
    </submittedName>
</protein>
<dbReference type="EMBL" id="CAJVPJ010005419">
    <property type="protein sequence ID" value="CAG8661243.1"/>
    <property type="molecule type" value="Genomic_DNA"/>
</dbReference>
<proteinExistence type="predicted"/>
<evidence type="ECO:0000313" key="5">
    <source>
        <dbReference type="Proteomes" id="UP000789572"/>
    </source>
</evidence>
<dbReference type="Gene3D" id="3.40.50.300">
    <property type="entry name" value="P-loop containing nucleotide triphosphate hydrolases"/>
    <property type="match status" value="1"/>
</dbReference>
<dbReference type="InterPro" id="IPR006703">
    <property type="entry name" value="G_AIG1"/>
</dbReference>
<keyword evidence="2" id="KW-0342">GTP-binding</keyword>
<keyword evidence="5" id="KW-1185">Reference proteome</keyword>
<evidence type="ECO:0000256" key="2">
    <source>
        <dbReference type="ARBA" id="ARBA00023134"/>
    </source>
</evidence>
<dbReference type="SUPFAM" id="SSF52540">
    <property type="entry name" value="P-loop containing nucleoside triphosphate hydrolases"/>
    <property type="match status" value="1"/>
</dbReference>
<keyword evidence="1" id="KW-0547">Nucleotide-binding</keyword>
<dbReference type="AlphaFoldDB" id="A0A9N9E268"/>